<feature type="transmembrane region" description="Helical" evidence="2">
    <location>
        <begin position="99"/>
        <end position="121"/>
    </location>
</feature>
<dbReference type="HOGENOM" id="CLU_089996_2_3_11"/>
<dbReference type="eggNOG" id="COG0681">
    <property type="taxonomic scope" value="Bacteria"/>
</dbReference>
<keyword evidence="2" id="KW-0812">Transmembrane</keyword>
<organism evidence="3 4">
    <name type="scientific">Collinsella stercoris DSM 13279</name>
    <dbReference type="NCBI Taxonomy" id="445975"/>
    <lineage>
        <taxon>Bacteria</taxon>
        <taxon>Bacillati</taxon>
        <taxon>Actinomycetota</taxon>
        <taxon>Coriobacteriia</taxon>
        <taxon>Coriobacteriales</taxon>
        <taxon>Coriobacteriaceae</taxon>
        <taxon>Collinsella</taxon>
    </lineage>
</organism>
<keyword evidence="2" id="KW-1133">Transmembrane helix</keyword>
<evidence type="ECO:0000313" key="3">
    <source>
        <dbReference type="EMBL" id="EEA90146.1"/>
    </source>
</evidence>
<dbReference type="STRING" id="445975.COLSTE_01675"/>
<keyword evidence="4" id="KW-1185">Reference proteome</keyword>
<dbReference type="GO" id="GO:0006465">
    <property type="term" value="P:signal peptide processing"/>
    <property type="evidence" value="ECO:0007669"/>
    <property type="project" value="UniProtKB-UniRule"/>
</dbReference>
<evidence type="ECO:0000256" key="1">
    <source>
        <dbReference type="NCBIfam" id="TIGR02228"/>
    </source>
</evidence>
<dbReference type="EC" id="3.4.21.89" evidence="1"/>
<name>B6GC56_9ACTN</name>
<evidence type="ECO:0000313" key="4">
    <source>
        <dbReference type="Proteomes" id="UP000003560"/>
    </source>
</evidence>
<dbReference type="Proteomes" id="UP000003560">
    <property type="component" value="Unassembled WGS sequence"/>
</dbReference>
<gene>
    <name evidence="3" type="ORF">COLSTE_01675</name>
</gene>
<reference evidence="3 4" key="1">
    <citation type="submission" date="2008-10" db="EMBL/GenBank/DDBJ databases">
        <title>Draft genome sequence of Collinsella stercoris (DSM 13279).</title>
        <authorList>
            <person name="Sudarsanam P."/>
            <person name="Ley R."/>
            <person name="Guruge J."/>
            <person name="Turnbaugh P.J."/>
            <person name="Mahowald M."/>
            <person name="Liep D."/>
            <person name="Gordon J."/>
        </authorList>
    </citation>
    <scope>NUCLEOTIDE SEQUENCE [LARGE SCALE GENOMIC DNA]</scope>
    <source>
        <strain evidence="3 4">DSM 13279</strain>
    </source>
</reference>
<dbReference type="AlphaFoldDB" id="B6GC56"/>
<dbReference type="GO" id="GO:0004252">
    <property type="term" value="F:serine-type endopeptidase activity"/>
    <property type="evidence" value="ECO:0007669"/>
    <property type="project" value="UniProtKB-UniRule"/>
</dbReference>
<dbReference type="NCBIfam" id="TIGR02228">
    <property type="entry name" value="sigpep_I_arch"/>
    <property type="match status" value="1"/>
</dbReference>
<proteinExistence type="predicted"/>
<evidence type="ECO:0000256" key="2">
    <source>
        <dbReference type="SAM" id="Phobius"/>
    </source>
</evidence>
<dbReference type="GO" id="GO:0016020">
    <property type="term" value="C:membrane"/>
    <property type="evidence" value="ECO:0007669"/>
    <property type="project" value="UniProtKB-UniRule"/>
</dbReference>
<reference evidence="3 4" key="2">
    <citation type="submission" date="2008-10" db="EMBL/GenBank/DDBJ databases">
        <authorList>
            <person name="Fulton L."/>
            <person name="Clifton S."/>
            <person name="Fulton B."/>
            <person name="Xu J."/>
            <person name="Minx P."/>
            <person name="Pepin K.H."/>
            <person name="Johnson M."/>
            <person name="Thiruvilangam P."/>
            <person name="Bhonagiri V."/>
            <person name="Nash W.E."/>
            <person name="Mardis E.R."/>
            <person name="Wilson R.K."/>
        </authorList>
    </citation>
    <scope>NUCLEOTIDE SEQUENCE [LARGE SCALE GENOMIC DNA]</scope>
    <source>
        <strain evidence="3 4">DSM 13279</strain>
    </source>
</reference>
<comment type="caution">
    <text evidence="3">The sequence shown here is derived from an EMBL/GenBank/DDBJ whole genome shotgun (WGS) entry which is preliminary data.</text>
</comment>
<dbReference type="InterPro" id="IPR001733">
    <property type="entry name" value="Peptidase_S26B"/>
</dbReference>
<keyword evidence="2" id="KW-0472">Membrane</keyword>
<sequence>MEPEYPVGSLIYVASVEPEEVSIGDAITFELGSGTLVTHQVYEVDQANRQFNTQGIANKTGDGEIVHDAQPVPYERLVGKPVLCIPFLGYLNSLLTGRAGLFIIAAALLLMLAAAIGIELIERSEADHTPIGSHMRR</sequence>
<accession>B6GC56</accession>
<dbReference type="EMBL" id="ABXJ01000089">
    <property type="protein sequence ID" value="EEA90146.1"/>
    <property type="molecule type" value="Genomic_DNA"/>
</dbReference>
<dbReference type="GO" id="GO:0009003">
    <property type="term" value="F:signal peptidase activity"/>
    <property type="evidence" value="ECO:0007669"/>
    <property type="project" value="UniProtKB-EC"/>
</dbReference>
<protein>
    <recommendedName>
        <fullName evidence="1">Signal peptidase I</fullName>
        <ecNumber evidence="1">3.4.21.89</ecNumber>
    </recommendedName>
</protein>